<evidence type="ECO:0000313" key="3">
    <source>
        <dbReference type="Proteomes" id="UP000018948"/>
    </source>
</evidence>
<feature type="non-terminal residue" evidence="2">
    <location>
        <position position="1"/>
    </location>
</feature>
<accession>W2YKQ2</accession>
<reference evidence="2 3" key="1">
    <citation type="submission" date="2013-11" db="EMBL/GenBank/DDBJ databases">
        <title>The Genome Sequence of Phytophthora parasitica P10297.</title>
        <authorList>
            <consortium name="The Broad Institute Genomics Platform"/>
            <person name="Russ C."/>
            <person name="Tyler B."/>
            <person name="Panabieres F."/>
            <person name="Shan W."/>
            <person name="Tripathy S."/>
            <person name="Grunwald N."/>
            <person name="Machado M."/>
            <person name="Johnson C.S."/>
            <person name="Walker B."/>
            <person name="Young S.K."/>
            <person name="Zeng Q."/>
            <person name="Gargeya S."/>
            <person name="Fitzgerald M."/>
            <person name="Haas B."/>
            <person name="Abouelleil A."/>
            <person name="Allen A.W."/>
            <person name="Alvarado L."/>
            <person name="Arachchi H.M."/>
            <person name="Berlin A.M."/>
            <person name="Chapman S.B."/>
            <person name="Gainer-Dewar J."/>
            <person name="Goldberg J."/>
            <person name="Griggs A."/>
            <person name="Gujja S."/>
            <person name="Hansen M."/>
            <person name="Howarth C."/>
            <person name="Imamovic A."/>
            <person name="Ireland A."/>
            <person name="Larimer J."/>
            <person name="McCowan C."/>
            <person name="Murphy C."/>
            <person name="Pearson M."/>
            <person name="Poon T.W."/>
            <person name="Priest M."/>
            <person name="Roberts A."/>
            <person name="Saif S."/>
            <person name="Shea T."/>
            <person name="Sisk P."/>
            <person name="Sykes S."/>
            <person name="Wortman J."/>
            <person name="Nusbaum C."/>
            <person name="Birren B."/>
        </authorList>
    </citation>
    <scope>NUCLEOTIDE SEQUENCE [LARGE SCALE GENOMIC DNA]</scope>
    <source>
        <strain evidence="2 3">P10297</strain>
    </source>
</reference>
<feature type="compositionally biased region" description="Basic residues" evidence="1">
    <location>
        <begin position="54"/>
        <end position="71"/>
    </location>
</feature>
<comment type="caution">
    <text evidence="2">The sequence shown here is derived from an EMBL/GenBank/DDBJ whole genome shotgun (WGS) entry which is preliminary data.</text>
</comment>
<feature type="compositionally biased region" description="Low complexity" evidence="1">
    <location>
        <begin position="43"/>
        <end position="52"/>
    </location>
</feature>
<gene>
    <name evidence="2" type="ORF">F442_16533</name>
</gene>
<evidence type="ECO:0000313" key="2">
    <source>
        <dbReference type="EMBL" id="ETP35238.1"/>
    </source>
</evidence>
<feature type="region of interest" description="Disordered" evidence="1">
    <location>
        <begin position="41"/>
        <end position="77"/>
    </location>
</feature>
<protein>
    <submittedName>
        <fullName evidence="2">Uncharacterized protein</fullName>
    </submittedName>
</protein>
<sequence>NYVAKATDAKLSSYLQQLDKLYLPRLSEAASNCGNTFASLLSTTRSTEQPPQRRTPRTRTKRVVQSHRHRNQTLAFH</sequence>
<proteinExistence type="predicted"/>
<dbReference type="EMBL" id="ANIY01003504">
    <property type="protein sequence ID" value="ETP35238.1"/>
    <property type="molecule type" value="Genomic_DNA"/>
</dbReference>
<dbReference type="Proteomes" id="UP000018948">
    <property type="component" value="Unassembled WGS sequence"/>
</dbReference>
<evidence type="ECO:0000256" key="1">
    <source>
        <dbReference type="SAM" id="MobiDB-lite"/>
    </source>
</evidence>
<organism evidence="2 3">
    <name type="scientific">Phytophthora nicotianae P10297</name>
    <dbReference type="NCBI Taxonomy" id="1317064"/>
    <lineage>
        <taxon>Eukaryota</taxon>
        <taxon>Sar</taxon>
        <taxon>Stramenopiles</taxon>
        <taxon>Oomycota</taxon>
        <taxon>Peronosporomycetes</taxon>
        <taxon>Peronosporales</taxon>
        <taxon>Peronosporaceae</taxon>
        <taxon>Phytophthora</taxon>
    </lineage>
</organism>
<name>W2YKQ2_PHYNI</name>
<dbReference type="AlphaFoldDB" id="W2YKQ2"/>